<dbReference type="Proteomes" id="UP001312908">
    <property type="component" value="Unassembled WGS sequence"/>
</dbReference>
<protein>
    <submittedName>
        <fullName evidence="9">Outer membrane protein tolC</fullName>
    </submittedName>
</protein>
<evidence type="ECO:0000256" key="2">
    <source>
        <dbReference type="ARBA" id="ARBA00007613"/>
    </source>
</evidence>
<gene>
    <name evidence="9" type="primary">tolC</name>
    <name evidence="9" type="ORF">DOFOFD_07660</name>
</gene>
<evidence type="ECO:0000256" key="4">
    <source>
        <dbReference type="ARBA" id="ARBA00022452"/>
    </source>
</evidence>
<keyword evidence="5" id="KW-0812">Transmembrane</keyword>
<evidence type="ECO:0000313" key="10">
    <source>
        <dbReference type="Proteomes" id="UP001312908"/>
    </source>
</evidence>
<dbReference type="Pfam" id="PF02321">
    <property type="entry name" value="OEP"/>
    <property type="match status" value="2"/>
</dbReference>
<evidence type="ECO:0000256" key="5">
    <source>
        <dbReference type="ARBA" id="ARBA00022692"/>
    </source>
</evidence>
<organism evidence="9 10">
    <name type="scientific">Sorlinia euscelidii</name>
    <dbReference type="NCBI Taxonomy" id="3081148"/>
    <lineage>
        <taxon>Bacteria</taxon>
        <taxon>Pseudomonadati</taxon>
        <taxon>Pseudomonadota</taxon>
        <taxon>Alphaproteobacteria</taxon>
        <taxon>Acetobacterales</taxon>
        <taxon>Acetobacteraceae</taxon>
        <taxon>Sorlinia</taxon>
    </lineage>
</organism>
<keyword evidence="10" id="KW-1185">Reference proteome</keyword>
<reference evidence="9 10" key="1">
    <citation type="submission" date="2023-10" db="EMBL/GenBank/DDBJ databases">
        <title>Sorlinia euscelidii gen. nov., sp. nov., an acetic acid bacteria isolated from the gut of Euscelidius variegatus emitter.</title>
        <authorList>
            <person name="Michoud G."/>
            <person name="Marasco R."/>
            <person name="Seferji K."/>
            <person name="Gonella E."/>
            <person name="Garuglieri E."/>
            <person name="Alma A."/>
            <person name="Mapelli F."/>
            <person name="Borin S."/>
            <person name="Daffonchio D."/>
            <person name="Crotti E."/>
        </authorList>
    </citation>
    <scope>NUCLEOTIDE SEQUENCE [LARGE SCALE GENOMIC DNA]</scope>
    <source>
        <strain evidence="9 10">EV16P</strain>
    </source>
</reference>
<comment type="caution">
    <text evidence="9">The sequence shown here is derived from an EMBL/GenBank/DDBJ whole genome shotgun (WGS) entry which is preliminary data.</text>
</comment>
<keyword evidence="3" id="KW-0813">Transport</keyword>
<dbReference type="InterPro" id="IPR010130">
    <property type="entry name" value="T1SS_OMP_TolC"/>
</dbReference>
<evidence type="ECO:0000256" key="3">
    <source>
        <dbReference type="ARBA" id="ARBA00022448"/>
    </source>
</evidence>
<dbReference type="InterPro" id="IPR003423">
    <property type="entry name" value="OMP_efflux"/>
</dbReference>
<dbReference type="PANTHER" id="PTHR30026:SF22">
    <property type="entry name" value="OUTER MEMBRANE EFFLUX PROTEIN"/>
    <property type="match status" value="1"/>
</dbReference>
<name>A0ABU7U324_9PROT</name>
<feature type="chain" id="PRO_5045609224" evidence="8">
    <location>
        <begin position="26"/>
        <end position="487"/>
    </location>
</feature>
<evidence type="ECO:0000256" key="6">
    <source>
        <dbReference type="ARBA" id="ARBA00023136"/>
    </source>
</evidence>
<evidence type="ECO:0000313" key="9">
    <source>
        <dbReference type="EMBL" id="MEE8658885.1"/>
    </source>
</evidence>
<comment type="similarity">
    <text evidence="2">Belongs to the outer membrane factor (OMF) (TC 1.B.17) family.</text>
</comment>
<evidence type="ECO:0000256" key="1">
    <source>
        <dbReference type="ARBA" id="ARBA00004442"/>
    </source>
</evidence>
<feature type="signal peptide" evidence="8">
    <location>
        <begin position="1"/>
        <end position="25"/>
    </location>
</feature>
<keyword evidence="8" id="KW-0732">Signal</keyword>
<comment type="subcellular location">
    <subcellularLocation>
        <location evidence="1">Cell outer membrane</location>
    </subcellularLocation>
</comment>
<dbReference type="Gene3D" id="1.20.1600.10">
    <property type="entry name" value="Outer membrane efflux proteins (OEP)"/>
    <property type="match status" value="1"/>
</dbReference>
<evidence type="ECO:0000256" key="8">
    <source>
        <dbReference type="SAM" id="SignalP"/>
    </source>
</evidence>
<evidence type="ECO:0000256" key="7">
    <source>
        <dbReference type="ARBA" id="ARBA00023237"/>
    </source>
</evidence>
<dbReference type="InterPro" id="IPR051906">
    <property type="entry name" value="TolC-like"/>
</dbReference>
<accession>A0ABU7U324</accession>
<keyword evidence="4" id="KW-1134">Transmembrane beta strand</keyword>
<keyword evidence="7" id="KW-0998">Cell outer membrane</keyword>
<proteinExistence type="inferred from homology"/>
<dbReference type="EMBL" id="JAWJZY010000003">
    <property type="protein sequence ID" value="MEE8658885.1"/>
    <property type="molecule type" value="Genomic_DNA"/>
</dbReference>
<sequence>MRAVKPTTSISLGLLAICSSGTALGQTYDGAGAPKFIPHTLQEALASAYLTNPTLQQERAKLRATDEQVPEALAGWRPTIQANLAGSYYKGFNAYGAQSASPGSPFGTPASNRSYATPGYSAGVTIQQPIYQGGKTTAKTHQAENTVRAERAQLIATEQQVFLDTVDAYIGVVQAEQLLQINMNNKRVLSQQLEATRIRFRDGEITKTDVAQAQAAVSYAEANLRNAEGSLQAAQATYLQVVGIPAAPNLKAPQPLIIPLKNEAEIVRMAGENSPNVINSLFTQAAKRDAFSVAMSALMPQISATAAYQRVKNQGYGSLETDNKYALLTLSLPIYQGGAEYAAVREARQEYLAARRATDVERRRAAQLASANWQQMRAYRDSLTSNREAIYANVVALDGIEQQAVVGTATTFAVLQQQQTLLQSQTALIQNLAGLVKSSYTVAAAIGRLTAADLKINVPLYDEKAYYKAVRHKLWGISDVATQQPGR</sequence>
<dbReference type="NCBIfam" id="TIGR01844">
    <property type="entry name" value="type_I_sec_TolC"/>
    <property type="match status" value="1"/>
</dbReference>
<keyword evidence="6" id="KW-0472">Membrane</keyword>
<dbReference type="PANTHER" id="PTHR30026">
    <property type="entry name" value="OUTER MEMBRANE PROTEIN TOLC"/>
    <property type="match status" value="1"/>
</dbReference>
<dbReference type="SUPFAM" id="SSF56954">
    <property type="entry name" value="Outer membrane efflux proteins (OEP)"/>
    <property type="match status" value="1"/>
</dbReference>